<reference evidence="2" key="1">
    <citation type="submission" date="2020-02" db="EMBL/GenBank/DDBJ databases">
        <authorList>
            <person name="Meier V. D."/>
        </authorList>
    </citation>
    <scope>NUCLEOTIDE SEQUENCE</scope>
    <source>
        <strain evidence="2">AVDCRST_MAG05</strain>
    </source>
</reference>
<gene>
    <name evidence="2" type="ORF">AVDCRST_MAG05-534</name>
</gene>
<feature type="compositionally biased region" description="Basic and acidic residues" evidence="1">
    <location>
        <begin position="111"/>
        <end position="136"/>
    </location>
</feature>
<organism evidence="2">
    <name type="scientific">uncultured Rubrobacteraceae bacterium</name>
    <dbReference type="NCBI Taxonomy" id="349277"/>
    <lineage>
        <taxon>Bacteria</taxon>
        <taxon>Bacillati</taxon>
        <taxon>Actinomycetota</taxon>
        <taxon>Rubrobacteria</taxon>
        <taxon>Rubrobacterales</taxon>
        <taxon>Rubrobacteraceae</taxon>
        <taxon>environmental samples</taxon>
    </lineage>
</organism>
<feature type="compositionally biased region" description="Gly residues" evidence="1">
    <location>
        <begin position="33"/>
        <end position="42"/>
    </location>
</feature>
<accession>A0A6J4REP4</accession>
<feature type="non-terminal residue" evidence="2">
    <location>
        <position position="1"/>
    </location>
</feature>
<evidence type="ECO:0000256" key="1">
    <source>
        <dbReference type="SAM" id="MobiDB-lite"/>
    </source>
</evidence>
<dbReference type="EMBL" id="CADCVM010000063">
    <property type="protein sequence ID" value="CAA9470732.1"/>
    <property type="molecule type" value="Genomic_DNA"/>
</dbReference>
<protein>
    <submittedName>
        <fullName evidence="2">Phenazine biosynthesis protein PhzF like</fullName>
    </submittedName>
</protein>
<proteinExistence type="predicted"/>
<feature type="region of interest" description="Disordered" evidence="1">
    <location>
        <begin position="1"/>
        <end position="156"/>
    </location>
</feature>
<sequence length="156" mass="16339">GGGPARRRPRPGRRLVRGAVPVRARARARRAGPGAGEAGPLGLGALRVLGAPPVRHLPGGAPGRGGRVRPDVRARHGDRRRPGHRRRRHGARRLPPPPPRRHRDGPLEGAPGRRDGPPEPHRGGGGREGRGGDRRAGGRLLGPRRRGLAGGTGAPV</sequence>
<evidence type="ECO:0000313" key="2">
    <source>
        <dbReference type="EMBL" id="CAA9470732.1"/>
    </source>
</evidence>
<name>A0A6J4REP4_9ACTN</name>
<feature type="compositionally biased region" description="Basic residues" evidence="1">
    <location>
        <begin position="1"/>
        <end position="16"/>
    </location>
</feature>
<dbReference type="AlphaFoldDB" id="A0A6J4REP4"/>
<feature type="compositionally biased region" description="Basic residues" evidence="1">
    <location>
        <begin position="76"/>
        <end position="92"/>
    </location>
</feature>
<feature type="non-terminal residue" evidence="2">
    <location>
        <position position="156"/>
    </location>
</feature>